<dbReference type="GO" id="GO:0003677">
    <property type="term" value="F:DNA binding"/>
    <property type="evidence" value="ECO:0007669"/>
    <property type="project" value="InterPro"/>
</dbReference>
<evidence type="ECO:0000313" key="1">
    <source>
        <dbReference type="EMBL" id="ATF10049.1"/>
    </source>
</evidence>
<accession>A0A291BAK8</accession>
<dbReference type="RefSeq" id="WP_096619563.1">
    <property type="nucleotide sequence ID" value="NZ_CP020661.1"/>
</dbReference>
<dbReference type="Proteomes" id="UP000218160">
    <property type="component" value="Plasmid pCC1"/>
</dbReference>
<reference evidence="2" key="1">
    <citation type="submission" date="2017-04" db="EMBL/GenBank/DDBJ databases">
        <title>Genome evolution of the luminous symbionts of deep sea anglerfish.</title>
        <authorList>
            <person name="Hendry T.A."/>
        </authorList>
    </citation>
    <scope>NUCLEOTIDE SEQUENCE [LARGE SCALE GENOMIC DNA]</scope>
    <source>
        <plasmid evidence="2">pcc1</plasmid>
    </source>
</reference>
<dbReference type="GO" id="GO:0006313">
    <property type="term" value="P:DNA transposition"/>
    <property type="evidence" value="ECO:0007669"/>
    <property type="project" value="InterPro"/>
</dbReference>
<dbReference type="Pfam" id="PF03400">
    <property type="entry name" value="DDE_Tnp_IS1"/>
    <property type="match status" value="1"/>
</dbReference>
<name>A0A291BAK8_9GAMM</name>
<proteinExistence type="predicted"/>
<dbReference type="KEGG" id="elux:BTN50_1607"/>
<keyword evidence="2" id="KW-1185">Reference proteome</keyword>
<sequence>MDNLTFYTGLKRLNTKTVGYLKPTKMHDKVIGTLIEHKYSL</sequence>
<protein>
    <submittedName>
        <fullName evidence="1">Uncharacterized protein</fullName>
    </submittedName>
</protein>
<dbReference type="GO" id="GO:0004803">
    <property type="term" value="F:transposase activity"/>
    <property type="evidence" value="ECO:0007669"/>
    <property type="project" value="InterPro"/>
</dbReference>
<gene>
    <name evidence="1" type="ORF">BTN50_1607</name>
</gene>
<geneLocation type="plasmid" evidence="2">
    <name>pcc1</name>
</geneLocation>
<evidence type="ECO:0000313" key="2">
    <source>
        <dbReference type="Proteomes" id="UP000218160"/>
    </source>
</evidence>
<dbReference type="InterPro" id="IPR005063">
    <property type="entry name" value="Transposase_27"/>
</dbReference>
<keyword evidence="1" id="KW-0614">Plasmid</keyword>
<dbReference type="AlphaFoldDB" id="A0A291BAK8"/>
<dbReference type="EMBL" id="CP020661">
    <property type="protein sequence ID" value="ATF10049.1"/>
    <property type="molecule type" value="Genomic_DNA"/>
</dbReference>
<organism evidence="1 2">
    <name type="scientific">Candidatus Enterovibrio altilux</name>
    <dbReference type="NCBI Taxonomy" id="1927128"/>
    <lineage>
        <taxon>Bacteria</taxon>
        <taxon>Pseudomonadati</taxon>
        <taxon>Pseudomonadota</taxon>
        <taxon>Gammaproteobacteria</taxon>
        <taxon>Vibrionales</taxon>
        <taxon>Vibrionaceae</taxon>
        <taxon>Enterovibrio</taxon>
    </lineage>
</organism>